<evidence type="ECO:0000313" key="2">
    <source>
        <dbReference type="WBParaSite" id="L893_g4099.t1"/>
    </source>
</evidence>
<name>A0A1I8ABQ2_9BILA</name>
<reference evidence="2" key="1">
    <citation type="submission" date="2016-11" db="UniProtKB">
        <authorList>
            <consortium name="WormBaseParasite"/>
        </authorList>
    </citation>
    <scope>IDENTIFICATION</scope>
</reference>
<dbReference type="AlphaFoldDB" id="A0A1I8ABQ2"/>
<dbReference type="WBParaSite" id="L893_g4099.t1">
    <property type="protein sequence ID" value="L893_g4099.t1"/>
    <property type="gene ID" value="L893_g4099"/>
</dbReference>
<protein>
    <submittedName>
        <fullName evidence="2">Innexin</fullName>
    </submittedName>
</protein>
<evidence type="ECO:0000313" key="1">
    <source>
        <dbReference type="Proteomes" id="UP000095287"/>
    </source>
</evidence>
<organism evidence="1 2">
    <name type="scientific">Steinernema glaseri</name>
    <dbReference type="NCBI Taxonomy" id="37863"/>
    <lineage>
        <taxon>Eukaryota</taxon>
        <taxon>Metazoa</taxon>
        <taxon>Ecdysozoa</taxon>
        <taxon>Nematoda</taxon>
        <taxon>Chromadorea</taxon>
        <taxon>Rhabditida</taxon>
        <taxon>Tylenchina</taxon>
        <taxon>Panagrolaimomorpha</taxon>
        <taxon>Strongyloidoidea</taxon>
        <taxon>Steinernematidae</taxon>
        <taxon>Steinernema</taxon>
    </lineage>
</organism>
<sequence>MHGIPSFGICELDLVAHTCHDLTFNADDLQAISRLVLLGQSGLGHFLEYFWIYLEVIVWITWTSGLLGSPSENPPPIWPKMGTTRRTQRRRGRVFMVTRLIERWVMALILAHVVRKGGAIGARYAGVRKGVRAGDKQRYFGC</sequence>
<keyword evidence="1" id="KW-1185">Reference proteome</keyword>
<dbReference type="Proteomes" id="UP000095287">
    <property type="component" value="Unplaced"/>
</dbReference>
<proteinExistence type="predicted"/>
<accession>A0A1I8ABQ2</accession>